<gene>
    <name evidence="2" type="ORF">HIJ39_16820</name>
</gene>
<reference evidence="2 3" key="1">
    <citation type="submission" date="2020-04" db="EMBL/GenBank/DDBJ databases">
        <authorList>
            <person name="Zhang R."/>
            <person name="Schippers A."/>
        </authorList>
    </citation>
    <scope>NUCLEOTIDE SEQUENCE [LARGE SCALE GENOMIC DNA]</scope>
    <source>
        <strain evidence="2 3">DSM 109850</strain>
    </source>
</reference>
<dbReference type="Gene3D" id="1.10.530.10">
    <property type="match status" value="1"/>
</dbReference>
<sequence length="270" mass="28474">MVKNPKTGKLTKKVIPHDLSYTDLSGPIQVWGTEKSGHNVPFTSSAVSGSAVPVWAGGTVWGARVPLTGPDALKSITARWPDGAIDTIPWPEAAGGGGGTVWHLLSNPQALKKWWPDIGIAAQKAGAGMPSLTQFEDASGAVMLHESGGIPNLYANGDTSGAYGLMQIEPATAQGLPGYYPGARHNPQENLILGAELLAELYHQTGSWHMAFAEYYYGSLPPGYQPGMTWSQVSALYDFVPAGGNSETVAAYADQMVAEMHVVAQEAPKS</sequence>
<protein>
    <submittedName>
        <fullName evidence="2">Lytic transglycosylase domain-containing protein</fullName>
    </submittedName>
</protein>
<accession>A0A7Y0L651</accession>
<evidence type="ECO:0000313" key="2">
    <source>
        <dbReference type="EMBL" id="NMP23997.1"/>
    </source>
</evidence>
<dbReference type="InterPro" id="IPR023346">
    <property type="entry name" value="Lysozyme-like_dom_sf"/>
</dbReference>
<evidence type="ECO:0000313" key="3">
    <source>
        <dbReference type="Proteomes" id="UP000533476"/>
    </source>
</evidence>
<dbReference type="Proteomes" id="UP000533476">
    <property type="component" value="Unassembled WGS sequence"/>
</dbReference>
<feature type="domain" description="Transglycosylase SLT" evidence="1">
    <location>
        <begin position="141"/>
        <end position="219"/>
    </location>
</feature>
<dbReference type="Pfam" id="PF01464">
    <property type="entry name" value="SLT"/>
    <property type="match status" value="1"/>
</dbReference>
<dbReference type="InterPro" id="IPR008258">
    <property type="entry name" value="Transglycosylase_SLT_dom_1"/>
</dbReference>
<dbReference type="SUPFAM" id="SSF53955">
    <property type="entry name" value="Lysozyme-like"/>
    <property type="match status" value="1"/>
</dbReference>
<dbReference type="EMBL" id="JABBVZ010000077">
    <property type="protein sequence ID" value="NMP23997.1"/>
    <property type="molecule type" value="Genomic_DNA"/>
</dbReference>
<organism evidence="2 3">
    <name type="scientific">Sulfobacillus harzensis</name>
    <dbReference type="NCBI Taxonomy" id="2729629"/>
    <lineage>
        <taxon>Bacteria</taxon>
        <taxon>Bacillati</taxon>
        <taxon>Bacillota</taxon>
        <taxon>Clostridia</taxon>
        <taxon>Eubacteriales</taxon>
        <taxon>Clostridiales Family XVII. Incertae Sedis</taxon>
        <taxon>Sulfobacillus</taxon>
    </lineage>
</organism>
<dbReference type="AlphaFoldDB" id="A0A7Y0L651"/>
<name>A0A7Y0L651_9FIRM</name>
<dbReference type="CDD" id="cd00254">
    <property type="entry name" value="LT-like"/>
    <property type="match status" value="1"/>
</dbReference>
<evidence type="ECO:0000259" key="1">
    <source>
        <dbReference type="Pfam" id="PF01464"/>
    </source>
</evidence>
<keyword evidence="3" id="KW-1185">Reference proteome</keyword>
<comment type="caution">
    <text evidence="2">The sequence shown here is derived from an EMBL/GenBank/DDBJ whole genome shotgun (WGS) entry which is preliminary data.</text>
</comment>
<proteinExistence type="predicted"/>